<dbReference type="AlphaFoldDB" id="A0AAN7XP75"/>
<protein>
    <submittedName>
        <fullName evidence="1">Uncharacterized protein</fullName>
    </submittedName>
</protein>
<comment type="caution">
    <text evidence="1">The sequence shown here is derived from an EMBL/GenBank/DDBJ whole genome shotgun (WGS) entry which is preliminary data.</text>
</comment>
<dbReference type="EMBL" id="JAUZQC010000010">
    <property type="protein sequence ID" value="KAK5864354.1"/>
    <property type="molecule type" value="Genomic_DNA"/>
</dbReference>
<reference evidence="1 2" key="2">
    <citation type="journal article" date="2023" name="Mol. Biol. Evol.">
        <title>Genomics of Secondarily Temperate Adaptation in the Only Non-Antarctic Icefish.</title>
        <authorList>
            <person name="Rivera-Colon A.G."/>
            <person name="Rayamajhi N."/>
            <person name="Minhas B.F."/>
            <person name="Madrigal G."/>
            <person name="Bilyk K.T."/>
            <person name="Yoon V."/>
            <person name="Hune M."/>
            <person name="Gregory S."/>
            <person name="Cheng C.H.C."/>
            <person name="Catchen J.M."/>
        </authorList>
    </citation>
    <scope>NUCLEOTIDE SEQUENCE [LARGE SCALE GENOMIC DNA]</scope>
    <source>
        <strain evidence="1">JMC-PN-2008</strain>
    </source>
</reference>
<dbReference type="Proteomes" id="UP001346869">
    <property type="component" value="Unassembled WGS sequence"/>
</dbReference>
<evidence type="ECO:0000313" key="1">
    <source>
        <dbReference type="EMBL" id="KAK5864354.1"/>
    </source>
</evidence>
<proteinExistence type="predicted"/>
<reference evidence="1 2" key="1">
    <citation type="journal article" date="2023" name="Genes (Basel)">
        <title>Chromosome-Level Genome Assembly and Circadian Gene Repertoire of the Patagonia Blennie Eleginops maclovinus-The Closest Ancestral Proxy of Antarctic Cryonotothenioids.</title>
        <authorList>
            <person name="Cheng C.C."/>
            <person name="Rivera-Colon A.G."/>
            <person name="Minhas B.F."/>
            <person name="Wilson L."/>
            <person name="Rayamajhi N."/>
            <person name="Vargas-Chacoff L."/>
            <person name="Catchen J.M."/>
        </authorList>
    </citation>
    <scope>NUCLEOTIDE SEQUENCE [LARGE SCALE GENOMIC DNA]</scope>
    <source>
        <strain evidence="1">JMC-PN-2008</strain>
    </source>
</reference>
<organism evidence="1 2">
    <name type="scientific">Eleginops maclovinus</name>
    <name type="common">Patagonian blennie</name>
    <name type="synonym">Eleginus maclovinus</name>
    <dbReference type="NCBI Taxonomy" id="56733"/>
    <lineage>
        <taxon>Eukaryota</taxon>
        <taxon>Metazoa</taxon>
        <taxon>Chordata</taxon>
        <taxon>Craniata</taxon>
        <taxon>Vertebrata</taxon>
        <taxon>Euteleostomi</taxon>
        <taxon>Actinopterygii</taxon>
        <taxon>Neopterygii</taxon>
        <taxon>Teleostei</taxon>
        <taxon>Neoteleostei</taxon>
        <taxon>Acanthomorphata</taxon>
        <taxon>Eupercaria</taxon>
        <taxon>Perciformes</taxon>
        <taxon>Notothenioidei</taxon>
        <taxon>Eleginopidae</taxon>
        <taxon>Eleginops</taxon>
    </lineage>
</organism>
<name>A0AAN7XP75_ELEMC</name>
<keyword evidence="2" id="KW-1185">Reference proteome</keyword>
<accession>A0AAN7XP75</accession>
<sequence length="83" mass="9045">MAIIATERSTGERHRHQQNTSILQLFKGTGDFCLVLFVSLASPNSPVMRRPTATAQTRCKSSPANTEKLFGTSLCSLSGDFVE</sequence>
<evidence type="ECO:0000313" key="2">
    <source>
        <dbReference type="Proteomes" id="UP001346869"/>
    </source>
</evidence>
<gene>
    <name evidence="1" type="ORF">PBY51_015603</name>
</gene>